<gene>
    <name evidence="2" type="ORF">GOODEAATRI_002813</name>
</gene>
<comment type="caution">
    <text evidence="2">The sequence shown here is derived from an EMBL/GenBank/DDBJ whole genome shotgun (WGS) entry which is preliminary data.</text>
</comment>
<evidence type="ECO:0000313" key="3">
    <source>
        <dbReference type="Proteomes" id="UP001476798"/>
    </source>
</evidence>
<feature type="region of interest" description="Disordered" evidence="1">
    <location>
        <begin position="88"/>
        <end position="110"/>
    </location>
</feature>
<feature type="compositionally biased region" description="Polar residues" evidence="1">
    <location>
        <begin position="11"/>
        <end position="24"/>
    </location>
</feature>
<proteinExistence type="predicted"/>
<feature type="region of interest" description="Disordered" evidence="1">
    <location>
        <begin position="1"/>
        <end position="24"/>
    </location>
</feature>
<protein>
    <submittedName>
        <fullName evidence="2">Uncharacterized protein</fullName>
    </submittedName>
</protein>
<dbReference type="Proteomes" id="UP001476798">
    <property type="component" value="Unassembled WGS sequence"/>
</dbReference>
<organism evidence="2 3">
    <name type="scientific">Goodea atripinnis</name>
    <dbReference type="NCBI Taxonomy" id="208336"/>
    <lineage>
        <taxon>Eukaryota</taxon>
        <taxon>Metazoa</taxon>
        <taxon>Chordata</taxon>
        <taxon>Craniata</taxon>
        <taxon>Vertebrata</taxon>
        <taxon>Euteleostomi</taxon>
        <taxon>Actinopterygii</taxon>
        <taxon>Neopterygii</taxon>
        <taxon>Teleostei</taxon>
        <taxon>Neoteleostei</taxon>
        <taxon>Acanthomorphata</taxon>
        <taxon>Ovalentaria</taxon>
        <taxon>Atherinomorphae</taxon>
        <taxon>Cyprinodontiformes</taxon>
        <taxon>Goodeidae</taxon>
        <taxon>Goodea</taxon>
    </lineage>
</organism>
<name>A0ABV0MY69_9TELE</name>
<reference evidence="2 3" key="1">
    <citation type="submission" date="2021-06" db="EMBL/GenBank/DDBJ databases">
        <authorList>
            <person name="Palmer J.M."/>
        </authorList>
    </citation>
    <scope>NUCLEOTIDE SEQUENCE [LARGE SCALE GENOMIC DNA]</scope>
    <source>
        <strain evidence="2 3">GA_2019</strain>
        <tissue evidence="2">Muscle</tissue>
    </source>
</reference>
<evidence type="ECO:0000256" key="1">
    <source>
        <dbReference type="SAM" id="MobiDB-lite"/>
    </source>
</evidence>
<evidence type="ECO:0000313" key="2">
    <source>
        <dbReference type="EMBL" id="MEQ2164073.1"/>
    </source>
</evidence>
<sequence>MQKIQIKINGSEGNSGSTTASYNEESNQCLTHLLHPAQVASLSQGNTETRRTNNHVRTHLYRRTIQRNQTTWVNRTVVYLYCGSTQRESMQPHGEHPKHHAGRAQAGIQT</sequence>
<dbReference type="EMBL" id="JAHRIO010020095">
    <property type="protein sequence ID" value="MEQ2164073.1"/>
    <property type="molecule type" value="Genomic_DNA"/>
</dbReference>
<keyword evidence="3" id="KW-1185">Reference proteome</keyword>
<accession>A0ABV0MY69</accession>